<dbReference type="Proteomes" id="UP000037953">
    <property type="component" value="Unassembled WGS sequence"/>
</dbReference>
<reference evidence="2 3" key="1">
    <citation type="journal article" date="2015" name="Genom Data">
        <title>Draft genome sequence of a multidrug-resistant Chryseobacterium indologenes isolate from Malaysia.</title>
        <authorList>
            <person name="Yu C.Y."/>
            <person name="Ang G.Y."/>
            <person name="Cheng H.J."/>
            <person name="Cheong Y.M."/>
            <person name="Yin W.F."/>
            <person name="Chan K.G."/>
        </authorList>
    </citation>
    <scope>NUCLEOTIDE SEQUENCE [LARGE SCALE GENOMIC DNA]</scope>
    <source>
        <strain evidence="2 3">CI_885</strain>
    </source>
</reference>
<keyword evidence="1" id="KW-0694">RNA-binding</keyword>
<dbReference type="InterPro" id="IPR009412">
    <property type="entry name" value="DUF1062"/>
</dbReference>
<sequence length="206" mass="24229">MSTEHIWEIKARNTPLLKKRCSHCDSTKFYCSEKFRLNAQKKNIDIWLIYRCTKCSNTYNMTIFSRVRTESIDTELYKKFMENDPETAWEYAFSQEIRRKNNAEADLESVEYDILHDTTTLEDLIKGNCETAVFTIRYPFEFNLRFSSVIRIGLALSSSRLNRLIETETISVNGKSLLKKHKTKNGDIIRINLEKLKSIYRSTTPL</sequence>
<proteinExistence type="predicted"/>
<evidence type="ECO:0000313" key="2">
    <source>
        <dbReference type="EMBL" id="KPE49137.1"/>
    </source>
</evidence>
<dbReference type="Pfam" id="PF06353">
    <property type="entry name" value="DUF1062"/>
    <property type="match status" value="1"/>
</dbReference>
<dbReference type="GO" id="GO:0003723">
    <property type="term" value="F:RNA binding"/>
    <property type="evidence" value="ECO:0007669"/>
    <property type="project" value="UniProtKB-KW"/>
</dbReference>
<dbReference type="InterPro" id="IPR036986">
    <property type="entry name" value="S4_RNA-bd_sf"/>
</dbReference>
<comment type="caution">
    <text evidence="2">The sequence shown here is derived from an EMBL/GenBank/DDBJ whole genome shotgun (WGS) entry which is preliminary data.</text>
</comment>
<organism evidence="2 3">
    <name type="scientific">Chryseobacterium indologenes</name>
    <name type="common">Flavobacterium indologenes</name>
    <dbReference type="NCBI Taxonomy" id="253"/>
    <lineage>
        <taxon>Bacteria</taxon>
        <taxon>Pseudomonadati</taxon>
        <taxon>Bacteroidota</taxon>
        <taxon>Flavobacteriia</taxon>
        <taxon>Flavobacteriales</taxon>
        <taxon>Weeksellaceae</taxon>
        <taxon>Chryseobacterium group</taxon>
        <taxon>Chryseobacterium</taxon>
    </lineage>
</organism>
<dbReference type="EMBL" id="LJOD01000023">
    <property type="protein sequence ID" value="KPE49137.1"/>
    <property type="molecule type" value="Genomic_DNA"/>
</dbReference>
<dbReference type="OrthoDB" id="9810886at2"/>
<accession>A0A0N0ZVP7</accession>
<gene>
    <name evidence="2" type="ORF">AOB46_21545</name>
</gene>
<protein>
    <submittedName>
        <fullName evidence="2">Uncharacterized protein</fullName>
    </submittedName>
</protein>
<dbReference type="Gene3D" id="3.10.290.10">
    <property type="entry name" value="RNA-binding S4 domain"/>
    <property type="match status" value="1"/>
</dbReference>
<dbReference type="PROSITE" id="PS50889">
    <property type="entry name" value="S4"/>
    <property type="match status" value="1"/>
</dbReference>
<evidence type="ECO:0000313" key="3">
    <source>
        <dbReference type="Proteomes" id="UP000037953"/>
    </source>
</evidence>
<dbReference type="PATRIC" id="fig|253.9.peg.2721"/>
<evidence type="ECO:0000256" key="1">
    <source>
        <dbReference type="PROSITE-ProRule" id="PRU00182"/>
    </source>
</evidence>
<reference evidence="3" key="2">
    <citation type="submission" date="2015-09" db="EMBL/GenBank/DDBJ databases">
        <title>Draft genome sequence of a multidrug-resistant Chryseobacterium indologenes isolate from Malaysia.</title>
        <authorList>
            <person name="Yu C.Y."/>
            <person name="Ang G.Y."/>
            <person name="Chan K.-G."/>
        </authorList>
    </citation>
    <scope>NUCLEOTIDE SEQUENCE [LARGE SCALE GENOMIC DNA]</scope>
    <source>
        <strain evidence="3">CI_885</strain>
    </source>
</reference>
<dbReference type="AlphaFoldDB" id="A0A0N0ZVP7"/>
<dbReference type="RefSeq" id="WP_062703283.1">
    <property type="nucleotide sequence ID" value="NZ_LJOD01000023.1"/>
</dbReference>
<name>A0A0N0ZVP7_CHRID</name>